<reference evidence="1 2" key="1">
    <citation type="journal article" date="2016" name="Nat. Commun.">
        <title>Thousands of microbial genomes shed light on interconnected biogeochemical processes in an aquifer system.</title>
        <authorList>
            <person name="Anantharaman K."/>
            <person name="Brown C.T."/>
            <person name="Hug L.A."/>
            <person name="Sharon I."/>
            <person name="Castelle C.J."/>
            <person name="Probst A.J."/>
            <person name="Thomas B.C."/>
            <person name="Singh A."/>
            <person name="Wilkins M.J."/>
            <person name="Karaoz U."/>
            <person name="Brodie E.L."/>
            <person name="Williams K.H."/>
            <person name="Hubbard S.S."/>
            <person name="Banfield J.F."/>
        </authorList>
    </citation>
    <scope>NUCLEOTIDE SEQUENCE [LARGE SCALE GENOMIC DNA]</scope>
</reference>
<proteinExistence type="predicted"/>
<evidence type="ECO:0000313" key="2">
    <source>
        <dbReference type="Proteomes" id="UP000177040"/>
    </source>
</evidence>
<evidence type="ECO:0000313" key="1">
    <source>
        <dbReference type="EMBL" id="OGH78108.1"/>
    </source>
</evidence>
<dbReference type="Proteomes" id="UP000177040">
    <property type="component" value="Unassembled WGS sequence"/>
</dbReference>
<protein>
    <submittedName>
        <fullName evidence="1">Uncharacterized protein</fullName>
    </submittedName>
</protein>
<gene>
    <name evidence="1" type="ORF">A2983_03450</name>
</gene>
<comment type="caution">
    <text evidence="1">The sequence shown here is derived from an EMBL/GenBank/DDBJ whole genome shotgun (WGS) entry which is preliminary data.</text>
</comment>
<accession>A0A1F6N2Y4</accession>
<dbReference type="EMBL" id="MFQH01000017">
    <property type="protein sequence ID" value="OGH78108.1"/>
    <property type="molecule type" value="Genomic_DNA"/>
</dbReference>
<sequence length="101" mass="11956">MKQIWDKLKEHDKRFDQIDGQIDFLAIKVLEHDDRLQRIEENMATKADLRTISDTLDKLVGLALKKDQEVTFLTHSVKGLWNKFEEYDLDIKQMKLLLELG</sequence>
<dbReference type="AlphaFoldDB" id="A0A1F6N2Y4"/>
<name>A0A1F6N2Y4_9BACT</name>
<organism evidence="1 2">
    <name type="scientific">Candidatus Magasanikbacteria bacterium RIFCSPLOWO2_01_FULL_40_15</name>
    <dbReference type="NCBI Taxonomy" id="1798686"/>
    <lineage>
        <taxon>Bacteria</taxon>
        <taxon>Candidatus Magasanikiibacteriota</taxon>
    </lineage>
</organism>